<dbReference type="SMR" id="A0A498K791"/>
<dbReference type="Pfam" id="PF05641">
    <property type="entry name" value="Agenet"/>
    <property type="match status" value="2"/>
</dbReference>
<dbReference type="AlphaFoldDB" id="A0A498K791"/>
<dbReference type="STRING" id="3750.A0A498K791"/>
<feature type="domain" description="Agenet" evidence="1">
    <location>
        <begin position="8"/>
        <end position="75"/>
    </location>
</feature>
<protein>
    <recommendedName>
        <fullName evidence="1">Agenet domain-containing protein</fullName>
    </recommendedName>
</protein>
<sequence>MEAFRMERFFERDNEIEVTGKEKGFLGSYYAARVIANMGDNYVVEYKELLEDDERTHCKETVMAHDVRPPHPNQTLPSSPRDYSSAKKKFGFGEQVDAYDNDGWWVGIVTGEKGGFCTVFFETTWDHIAYPVTHLRPHLEWRNGRWFPGKNRGRFVVENSYFSSELVECILDEKIEQEKLKKLEVQRDHEHHRMQSGWEEKMVQSRTVWA</sequence>
<dbReference type="InterPro" id="IPR008395">
    <property type="entry name" value="Agenet-like_dom"/>
</dbReference>
<dbReference type="PANTHER" id="PTHR31917">
    <property type="entry name" value="AGENET DOMAIN-CONTAINING PROTEIN-RELATED"/>
    <property type="match status" value="1"/>
</dbReference>
<dbReference type="Gramene" id="mRNA:MD04G0158100">
    <property type="protein sequence ID" value="CDS:MD04G0158100.1"/>
    <property type="gene ID" value="MD04G0158100"/>
</dbReference>
<proteinExistence type="predicted"/>
<gene>
    <name evidence="2" type="ORF">DVH24_015114</name>
</gene>
<evidence type="ECO:0000313" key="2">
    <source>
        <dbReference type="EMBL" id="RXI01765.1"/>
    </source>
</evidence>
<dbReference type="Proteomes" id="UP000290289">
    <property type="component" value="Chromosome 4"/>
</dbReference>
<keyword evidence="3" id="KW-1185">Reference proteome</keyword>
<evidence type="ECO:0000259" key="1">
    <source>
        <dbReference type="SMART" id="SM00743"/>
    </source>
</evidence>
<dbReference type="Gene3D" id="2.30.30.140">
    <property type="match status" value="1"/>
</dbReference>
<evidence type="ECO:0000313" key="3">
    <source>
        <dbReference type="Proteomes" id="UP000290289"/>
    </source>
</evidence>
<dbReference type="PANTHER" id="PTHR31917:SF148">
    <property type="entry name" value="DUF724 DOMAIN-CONTAINING PROTEIN 2"/>
    <property type="match status" value="1"/>
</dbReference>
<dbReference type="SMART" id="SM00743">
    <property type="entry name" value="Agenet"/>
    <property type="match status" value="2"/>
</dbReference>
<dbReference type="InterPro" id="IPR014002">
    <property type="entry name" value="Agenet_dom_plant"/>
</dbReference>
<name>A0A498K791_MALDO</name>
<feature type="domain" description="Agenet" evidence="1">
    <location>
        <begin position="88"/>
        <end position="143"/>
    </location>
</feature>
<accession>A0A498K791</accession>
<organism evidence="2 3">
    <name type="scientific">Malus domestica</name>
    <name type="common">Apple</name>
    <name type="synonym">Pyrus malus</name>
    <dbReference type="NCBI Taxonomy" id="3750"/>
    <lineage>
        <taxon>Eukaryota</taxon>
        <taxon>Viridiplantae</taxon>
        <taxon>Streptophyta</taxon>
        <taxon>Embryophyta</taxon>
        <taxon>Tracheophyta</taxon>
        <taxon>Spermatophyta</taxon>
        <taxon>Magnoliopsida</taxon>
        <taxon>eudicotyledons</taxon>
        <taxon>Gunneridae</taxon>
        <taxon>Pentapetalae</taxon>
        <taxon>rosids</taxon>
        <taxon>fabids</taxon>
        <taxon>Rosales</taxon>
        <taxon>Rosaceae</taxon>
        <taxon>Amygdaloideae</taxon>
        <taxon>Maleae</taxon>
        <taxon>Malus</taxon>
    </lineage>
</organism>
<dbReference type="CDD" id="cd20405">
    <property type="entry name" value="Tudor_Agenet_AtDUF_rpt1_3"/>
    <property type="match status" value="1"/>
</dbReference>
<reference evidence="2 3" key="1">
    <citation type="submission" date="2018-10" db="EMBL/GenBank/DDBJ databases">
        <title>A high-quality apple genome assembly.</title>
        <authorList>
            <person name="Hu J."/>
        </authorList>
    </citation>
    <scope>NUCLEOTIDE SEQUENCE [LARGE SCALE GENOMIC DNA]</scope>
    <source>
        <strain evidence="3">cv. HFTH1</strain>
        <tissue evidence="2">Young leaf</tissue>
    </source>
</reference>
<comment type="caution">
    <text evidence="2">The sequence shown here is derived from an EMBL/GenBank/DDBJ whole genome shotgun (WGS) entry which is preliminary data.</text>
</comment>
<dbReference type="EMBL" id="RDQH01000330">
    <property type="protein sequence ID" value="RXI01765.1"/>
    <property type="molecule type" value="Genomic_DNA"/>
</dbReference>